<dbReference type="RefSeq" id="WP_283488202.1">
    <property type="nucleotide sequence ID" value="NZ_CP125947.1"/>
</dbReference>
<organism evidence="1 2">
    <name type="scientific">Comamonas resistens</name>
    <dbReference type="NCBI Taxonomy" id="3046670"/>
    <lineage>
        <taxon>Bacteria</taxon>
        <taxon>Pseudomonadati</taxon>
        <taxon>Pseudomonadota</taxon>
        <taxon>Betaproteobacteria</taxon>
        <taxon>Burkholderiales</taxon>
        <taxon>Comamonadaceae</taxon>
        <taxon>Comamonas</taxon>
    </lineage>
</organism>
<dbReference type="Proteomes" id="UP001240697">
    <property type="component" value="Chromosome"/>
</dbReference>
<proteinExistence type="predicted"/>
<reference evidence="1 2" key="1">
    <citation type="submission" date="2023-05" db="EMBL/GenBank/DDBJ databases">
        <authorList>
            <person name="Yin Y."/>
            <person name="Lu Z."/>
        </authorList>
    </citation>
    <scope>NUCLEOTIDE SEQUENCE [LARGE SCALE GENOMIC DNA]</scope>
    <source>
        <strain evidence="1 2">ZM22</strain>
    </source>
</reference>
<gene>
    <name evidence="1" type="ORF">QMY55_08570</name>
</gene>
<dbReference type="EMBL" id="CP125947">
    <property type="protein sequence ID" value="WHS67155.1"/>
    <property type="molecule type" value="Genomic_DNA"/>
</dbReference>
<keyword evidence="2" id="KW-1185">Reference proteome</keyword>
<evidence type="ECO:0000313" key="2">
    <source>
        <dbReference type="Proteomes" id="UP001240697"/>
    </source>
</evidence>
<accession>A0ABY8SWN5</accession>
<evidence type="ECO:0000313" key="1">
    <source>
        <dbReference type="EMBL" id="WHS67155.1"/>
    </source>
</evidence>
<protein>
    <recommendedName>
        <fullName evidence="3">Phage Mu protein F like protein</fullName>
    </recommendedName>
</protein>
<sequence length="353" mass="38281">MATRPTMSQARLFALLIAELTPEVHRAFMASVTDLQSNVDWRALLDALERMDTPAAITALHIDPAAWATYSAVMTEVYAKAGASTIAQIQAQGIAGIGVRFRMTDPSAQEWIRENVASRVVGFSNEQTQIARTVIEAGYAQGQGPRNIAVDLVGRATGGTARDGGVLGLDAPRASRLQAVTQGMRTADGVRDLVIEHADGTVSVRYKVNTATAQRILKAHKAGTAVPDAERAISERQYRNALLKDRADTVAATETGNAVMSGRMEQWKQLVELQGLDPMAVKKTWQHRRGASIYHRPDHLAKSGKSVQGLFTPFVFPDGAQLQYPHDPKGGARHVIRCGCDCIYELDPTRGLT</sequence>
<name>A0ABY8SWN5_9BURK</name>
<evidence type="ECO:0008006" key="3">
    <source>
        <dbReference type="Google" id="ProtNLM"/>
    </source>
</evidence>